<dbReference type="GO" id="GO:0003677">
    <property type="term" value="F:DNA binding"/>
    <property type="evidence" value="ECO:0007669"/>
    <property type="project" value="UniProtKB-KW"/>
</dbReference>
<dbReference type="Proteomes" id="UP000503129">
    <property type="component" value="Chromosome"/>
</dbReference>
<dbReference type="AlphaFoldDB" id="A0A856M9P0"/>
<dbReference type="Pfam" id="PF01420">
    <property type="entry name" value="Methylase_S"/>
    <property type="match status" value="1"/>
</dbReference>
<comment type="similarity">
    <text evidence="1">Belongs to the type-I restriction system S methylase family.</text>
</comment>
<gene>
    <name evidence="6" type="ORF">DP114_03325</name>
</gene>
<evidence type="ECO:0000256" key="2">
    <source>
        <dbReference type="ARBA" id="ARBA00022747"/>
    </source>
</evidence>
<dbReference type="InterPro" id="IPR000055">
    <property type="entry name" value="Restrct_endonuc_typeI_TRD"/>
</dbReference>
<reference evidence="6 7" key="1">
    <citation type="submission" date="2018-06" db="EMBL/GenBank/DDBJ databases">
        <title>Comparative genomics of Brasilonema spp. strains.</title>
        <authorList>
            <person name="Alvarenga D.O."/>
            <person name="Fiore M.F."/>
            <person name="Varani A.M."/>
        </authorList>
    </citation>
    <scope>NUCLEOTIDE SEQUENCE [LARGE SCALE GENOMIC DNA]</scope>
    <source>
        <strain evidence="6 7">CENA114</strain>
    </source>
</reference>
<organism evidence="6 7">
    <name type="scientific">Brasilonema sennae CENA114</name>
    <dbReference type="NCBI Taxonomy" id="415709"/>
    <lineage>
        <taxon>Bacteria</taxon>
        <taxon>Bacillati</taxon>
        <taxon>Cyanobacteriota</taxon>
        <taxon>Cyanophyceae</taxon>
        <taxon>Nostocales</taxon>
        <taxon>Scytonemataceae</taxon>
        <taxon>Brasilonema</taxon>
        <taxon>Bromeliae group (in: Brasilonema)</taxon>
    </lineage>
</organism>
<evidence type="ECO:0000256" key="3">
    <source>
        <dbReference type="ARBA" id="ARBA00023125"/>
    </source>
</evidence>
<comment type="subunit">
    <text evidence="4">The methyltransferase is composed of M and S polypeptides.</text>
</comment>
<dbReference type="InterPro" id="IPR044946">
    <property type="entry name" value="Restrct_endonuc_typeI_TRD_sf"/>
</dbReference>
<evidence type="ECO:0000259" key="5">
    <source>
        <dbReference type="Pfam" id="PF01420"/>
    </source>
</evidence>
<keyword evidence="7" id="KW-1185">Reference proteome</keyword>
<evidence type="ECO:0000313" key="7">
    <source>
        <dbReference type="Proteomes" id="UP000503129"/>
    </source>
</evidence>
<evidence type="ECO:0000256" key="1">
    <source>
        <dbReference type="ARBA" id="ARBA00010923"/>
    </source>
</evidence>
<accession>A0A856M9P0</accession>
<name>A0A856M9P0_9CYAN</name>
<evidence type="ECO:0000256" key="4">
    <source>
        <dbReference type="ARBA" id="ARBA00038652"/>
    </source>
</evidence>
<keyword evidence="3" id="KW-0238">DNA-binding</keyword>
<dbReference type="PANTHER" id="PTHR43140:SF1">
    <property type="entry name" value="TYPE I RESTRICTION ENZYME ECOKI SPECIFICITY SUBUNIT"/>
    <property type="match status" value="1"/>
</dbReference>
<proteinExistence type="inferred from homology"/>
<dbReference type="RefSeq" id="WP_171975450.1">
    <property type="nucleotide sequence ID" value="NZ_CAWOXK010000001.1"/>
</dbReference>
<feature type="domain" description="Type I restriction modification DNA specificity" evidence="5">
    <location>
        <begin position="22"/>
        <end position="71"/>
    </location>
</feature>
<dbReference type="InterPro" id="IPR051212">
    <property type="entry name" value="Type-I_RE_S_subunit"/>
</dbReference>
<protein>
    <recommendedName>
        <fullName evidence="5">Type I restriction modification DNA specificity domain-containing protein</fullName>
    </recommendedName>
</protein>
<dbReference type="SUPFAM" id="SSF116734">
    <property type="entry name" value="DNA methylase specificity domain"/>
    <property type="match status" value="1"/>
</dbReference>
<dbReference type="EMBL" id="CP030118">
    <property type="protein sequence ID" value="QDL07070.1"/>
    <property type="molecule type" value="Genomic_DNA"/>
</dbReference>
<keyword evidence="2" id="KW-0680">Restriction system</keyword>
<evidence type="ECO:0000313" key="6">
    <source>
        <dbReference type="EMBL" id="QDL07070.1"/>
    </source>
</evidence>
<dbReference type="GO" id="GO:0009307">
    <property type="term" value="P:DNA restriction-modification system"/>
    <property type="evidence" value="ECO:0007669"/>
    <property type="project" value="UniProtKB-KW"/>
</dbReference>
<dbReference type="KEGG" id="bsen:DP114_03325"/>
<dbReference type="Gene3D" id="3.90.220.20">
    <property type="entry name" value="DNA methylase specificity domains"/>
    <property type="match status" value="1"/>
</dbReference>
<dbReference type="PANTHER" id="PTHR43140">
    <property type="entry name" value="TYPE-1 RESTRICTION ENZYME ECOKI SPECIFICITY PROTEIN"/>
    <property type="match status" value="1"/>
</dbReference>
<sequence length="92" mass="10801">MKVGYFFIWISLNDLLLELVEKSTHDTRKLETLKLLNFKIPVPPIPEQRRIVAYLDELQAKVDTIKRLREEAMKELDSLLPSILDKAFKGEF</sequence>